<evidence type="ECO:0000256" key="13">
    <source>
        <dbReference type="RuleBase" id="RU003785"/>
    </source>
</evidence>
<reference evidence="14 15" key="1">
    <citation type="submission" date="2023-07" db="EMBL/GenBank/DDBJ databases">
        <title>Genomic Encyclopedia of Type Strains, Phase IV (KMG-IV): sequencing the most valuable type-strain genomes for metagenomic binning, comparative biology and taxonomic classification.</title>
        <authorList>
            <person name="Goeker M."/>
        </authorList>
    </citation>
    <scope>NUCLEOTIDE SEQUENCE [LARGE SCALE GENOMIC DNA]</scope>
    <source>
        <strain evidence="14 15">DSM 18695</strain>
    </source>
</reference>
<evidence type="ECO:0000256" key="1">
    <source>
        <dbReference type="ARBA" id="ARBA00001946"/>
    </source>
</evidence>
<organism evidence="14 15">
    <name type="scientific">Caulobacter ginsengisoli</name>
    <dbReference type="NCBI Taxonomy" id="400775"/>
    <lineage>
        <taxon>Bacteria</taxon>
        <taxon>Pseudomonadati</taxon>
        <taxon>Pseudomonadota</taxon>
        <taxon>Alphaproteobacteria</taxon>
        <taxon>Caulobacterales</taxon>
        <taxon>Caulobacteraceae</taxon>
        <taxon>Caulobacter</taxon>
    </lineage>
</organism>
<keyword evidence="7 10" id="KW-0067">ATP-binding</keyword>
<dbReference type="PANTHER" id="PTHR11088">
    <property type="entry name" value="TRNA DIMETHYLALLYLTRANSFERASE"/>
    <property type="match status" value="1"/>
</dbReference>
<sequence>MTSRIWLIAGPTASGKSALALRLARETGGEIVNADALQLYADLRVLSARPAPDEEAQAPHHLFGVADGADGWSVGRWLRAATGVLDDIAARGRTAIVVGGTGLYFKALTEGLAEIPPVPVEARAEAAGVFDTLGEAATRARLAAADPVSEARIAPGDRTRLIRALEVWLATGRALTAWHADTRPALTPDSWRAVAIEPDRAALYGRCDARLGAMLEAGALDEVARLAGRGLASDLPVMKAVGVRELAAHLRGELTLEAALTAARQETRRYAKRQLTWIRNQTPDWPRITALEPDAAWRQLGP</sequence>
<dbReference type="InterPro" id="IPR027417">
    <property type="entry name" value="P-loop_NTPase"/>
</dbReference>
<dbReference type="Proteomes" id="UP001228905">
    <property type="component" value="Unassembled WGS sequence"/>
</dbReference>
<feature type="binding site" evidence="10">
    <location>
        <begin position="10"/>
        <end position="17"/>
    </location>
    <ligand>
        <name>ATP</name>
        <dbReference type="ChEBI" id="CHEBI:30616"/>
    </ligand>
</feature>
<evidence type="ECO:0000256" key="10">
    <source>
        <dbReference type="HAMAP-Rule" id="MF_00185"/>
    </source>
</evidence>
<evidence type="ECO:0000256" key="3">
    <source>
        <dbReference type="ARBA" id="ARBA00005842"/>
    </source>
</evidence>
<evidence type="ECO:0000256" key="4">
    <source>
        <dbReference type="ARBA" id="ARBA00022679"/>
    </source>
</evidence>
<keyword evidence="6 10" id="KW-0547">Nucleotide-binding</keyword>
<dbReference type="Gene3D" id="1.10.20.140">
    <property type="match status" value="1"/>
</dbReference>
<gene>
    <name evidence="10" type="primary">miaA</name>
    <name evidence="14" type="ORF">QO010_001403</name>
</gene>
<dbReference type="NCBIfam" id="TIGR00174">
    <property type="entry name" value="miaA"/>
    <property type="match status" value="1"/>
</dbReference>
<keyword evidence="4 10" id="KW-0808">Transferase</keyword>
<comment type="caution">
    <text evidence="14">The sequence shown here is derived from an EMBL/GenBank/DDBJ whole genome shotgun (WGS) entry which is preliminary data.</text>
</comment>
<dbReference type="SUPFAM" id="SSF52540">
    <property type="entry name" value="P-loop containing nucleoside triphosphate hydrolases"/>
    <property type="match status" value="2"/>
</dbReference>
<name>A0ABU0INQ3_9CAUL</name>
<dbReference type="InterPro" id="IPR018022">
    <property type="entry name" value="IPT"/>
</dbReference>
<evidence type="ECO:0000256" key="5">
    <source>
        <dbReference type="ARBA" id="ARBA00022694"/>
    </source>
</evidence>
<dbReference type="EMBL" id="JAUSVS010000002">
    <property type="protein sequence ID" value="MDQ0463632.1"/>
    <property type="molecule type" value="Genomic_DNA"/>
</dbReference>
<evidence type="ECO:0000256" key="6">
    <source>
        <dbReference type="ARBA" id="ARBA00022741"/>
    </source>
</evidence>
<dbReference type="GO" id="GO:0052381">
    <property type="term" value="F:tRNA dimethylallyltransferase activity"/>
    <property type="evidence" value="ECO:0007669"/>
    <property type="project" value="UniProtKB-EC"/>
</dbReference>
<comment type="function">
    <text evidence="2 10 12">Catalyzes the transfer of a dimethylallyl group onto the adenine at position 37 in tRNAs that read codons beginning with uridine, leading to the formation of N6-(dimethylallyl)adenosine (i(6)A).</text>
</comment>
<evidence type="ECO:0000256" key="8">
    <source>
        <dbReference type="ARBA" id="ARBA00022842"/>
    </source>
</evidence>
<evidence type="ECO:0000313" key="14">
    <source>
        <dbReference type="EMBL" id="MDQ0463632.1"/>
    </source>
</evidence>
<dbReference type="EC" id="2.5.1.75" evidence="10"/>
<protein>
    <recommendedName>
        <fullName evidence="10">tRNA dimethylallyltransferase</fullName>
        <ecNumber evidence="10">2.5.1.75</ecNumber>
    </recommendedName>
    <alternativeName>
        <fullName evidence="10">Dimethylallyl diphosphate:tRNA dimethylallyltransferase</fullName>
        <shortName evidence="10">DMAPP:tRNA dimethylallyltransferase</shortName>
        <shortName evidence="10">DMATase</shortName>
    </alternativeName>
    <alternativeName>
        <fullName evidence="10">Isopentenyl-diphosphate:tRNA isopentenyltransferase</fullName>
        <shortName evidence="10">IPP transferase</shortName>
        <shortName evidence="10">IPPT</shortName>
        <shortName evidence="10">IPTase</shortName>
    </alternativeName>
</protein>
<dbReference type="Gene3D" id="3.40.50.300">
    <property type="entry name" value="P-loop containing nucleotide triphosphate hydrolases"/>
    <property type="match status" value="1"/>
</dbReference>
<keyword evidence="8 10" id="KW-0460">Magnesium</keyword>
<proteinExistence type="inferred from homology"/>
<evidence type="ECO:0000256" key="11">
    <source>
        <dbReference type="RuleBase" id="RU003783"/>
    </source>
</evidence>
<feature type="site" description="Interaction with substrate tRNA" evidence="10">
    <location>
        <position position="101"/>
    </location>
</feature>
<feature type="site" description="Interaction with substrate tRNA" evidence="10">
    <location>
        <position position="123"/>
    </location>
</feature>
<dbReference type="Pfam" id="PF01715">
    <property type="entry name" value="IPPT"/>
    <property type="match status" value="1"/>
</dbReference>
<evidence type="ECO:0000256" key="2">
    <source>
        <dbReference type="ARBA" id="ARBA00003213"/>
    </source>
</evidence>
<evidence type="ECO:0000256" key="12">
    <source>
        <dbReference type="RuleBase" id="RU003784"/>
    </source>
</evidence>
<keyword evidence="15" id="KW-1185">Reference proteome</keyword>
<evidence type="ECO:0000256" key="7">
    <source>
        <dbReference type="ARBA" id="ARBA00022840"/>
    </source>
</evidence>
<evidence type="ECO:0000256" key="9">
    <source>
        <dbReference type="ARBA" id="ARBA00049563"/>
    </source>
</evidence>
<keyword evidence="5 10" id="KW-0819">tRNA processing</keyword>
<accession>A0ABU0INQ3</accession>
<dbReference type="InterPro" id="IPR039657">
    <property type="entry name" value="Dimethylallyltransferase"/>
</dbReference>
<comment type="caution">
    <text evidence="10">Lacks conserved residue(s) required for the propagation of feature annotation.</text>
</comment>
<comment type="similarity">
    <text evidence="3 10 13">Belongs to the IPP transferase family.</text>
</comment>
<dbReference type="PANTHER" id="PTHR11088:SF60">
    <property type="entry name" value="TRNA DIMETHYLALLYLTRANSFERASE"/>
    <property type="match status" value="1"/>
</dbReference>
<dbReference type="HAMAP" id="MF_00185">
    <property type="entry name" value="IPP_trans"/>
    <property type="match status" value="1"/>
</dbReference>
<evidence type="ECO:0000313" key="15">
    <source>
        <dbReference type="Proteomes" id="UP001228905"/>
    </source>
</evidence>
<feature type="binding site" evidence="10">
    <location>
        <begin position="12"/>
        <end position="17"/>
    </location>
    <ligand>
        <name>substrate</name>
    </ligand>
</feature>
<comment type="catalytic activity">
    <reaction evidence="9 10 11">
        <text>adenosine(37) in tRNA + dimethylallyl diphosphate = N(6)-dimethylallyladenosine(37) in tRNA + diphosphate</text>
        <dbReference type="Rhea" id="RHEA:26482"/>
        <dbReference type="Rhea" id="RHEA-COMP:10162"/>
        <dbReference type="Rhea" id="RHEA-COMP:10375"/>
        <dbReference type="ChEBI" id="CHEBI:33019"/>
        <dbReference type="ChEBI" id="CHEBI:57623"/>
        <dbReference type="ChEBI" id="CHEBI:74411"/>
        <dbReference type="ChEBI" id="CHEBI:74415"/>
        <dbReference type="EC" id="2.5.1.75"/>
    </reaction>
</comment>
<comment type="cofactor">
    <cofactor evidence="1 10">
        <name>Mg(2+)</name>
        <dbReference type="ChEBI" id="CHEBI:18420"/>
    </cofactor>
</comment>
<comment type="subunit">
    <text evidence="10">Monomer.</text>
</comment>